<dbReference type="InterPro" id="IPR002885">
    <property type="entry name" value="PPR_rpt"/>
</dbReference>
<organism evidence="5 6">
    <name type="scientific">Senna tora</name>
    <dbReference type="NCBI Taxonomy" id="362788"/>
    <lineage>
        <taxon>Eukaryota</taxon>
        <taxon>Viridiplantae</taxon>
        <taxon>Streptophyta</taxon>
        <taxon>Embryophyta</taxon>
        <taxon>Tracheophyta</taxon>
        <taxon>Spermatophyta</taxon>
        <taxon>Magnoliopsida</taxon>
        <taxon>eudicotyledons</taxon>
        <taxon>Gunneridae</taxon>
        <taxon>Pentapetalae</taxon>
        <taxon>rosids</taxon>
        <taxon>fabids</taxon>
        <taxon>Fabales</taxon>
        <taxon>Fabaceae</taxon>
        <taxon>Caesalpinioideae</taxon>
        <taxon>Cassia clade</taxon>
        <taxon>Senna</taxon>
    </lineage>
</organism>
<dbReference type="PANTHER" id="PTHR47939">
    <property type="entry name" value="MEMBRANE-ASSOCIATED SALT-INDUCIBLE PROTEIN-LIKE"/>
    <property type="match status" value="1"/>
</dbReference>
<evidence type="ECO:0000259" key="4">
    <source>
        <dbReference type="Pfam" id="PF23276"/>
    </source>
</evidence>
<feature type="repeat" description="PPR" evidence="3">
    <location>
        <begin position="869"/>
        <end position="903"/>
    </location>
</feature>
<dbReference type="PANTHER" id="PTHR47939:SF13">
    <property type="entry name" value="OS03G0201400 PROTEIN"/>
    <property type="match status" value="1"/>
</dbReference>
<feature type="repeat" description="PPR" evidence="3">
    <location>
        <begin position="270"/>
        <end position="304"/>
    </location>
</feature>
<evidence type="ECO:0000313" key="5">
    <source>
        <dbReference type="EMBL" id="KAF7804213.1"/>
    </source>
</evidence>
<gene>
    <name evidence="5" type="ORF">G2W53_043324</name>
</gene>
<comment type="similarity">
    <text evidence="1">Belongs to the PPR family. P subfamily.</text>
</comment>
<dbReference type="OrthoDB" id="185373at2759"/>
<dbReference type="InterPro" id="IPR050667">
    <property type="entry name" value="PPR-containing_protein"/>
</dbReference>
<dbReference type="EMBL" id="JAAIUW010000013">
    <property type="protein sequence ID" value="KAF7804213.1"/>
    <property type="molecule type" value="Genomic_DNA"/>
</dbReference>
<accession>A0A834VZS0</accession>
<dbReference type="PROSITE" id="PS51375">
    <property type="entry name" value="PPR"/>
    <property type="match status" value="11"/>
</dbReference>
<dbReference type="Pfam" id="PF01535">
    <property type="entry name" value="PPR"/>
    <property type="match status" value="3"/>
</dbReference>
<evidence type="ECO:0000256" key="1">
    <source>
        <dbReference type="ARBA" id="ARBA00007626"/>
    </source>
</evidence>
<dbReference type="Proteomes" id="UP000634136">
    <property type="component" value="Unassembled WGS sequence"/>
</dbReference>
<dbReference type="InterPro" id="IPR011990">
    <property type="entry name" value="TPR-like_helical_dom_sf"/>
</dbReference>
<comment type="caution">
    <text evidence="5">The sequence shown here is derived from an EMBL/GenBank/DDBJ whole genome shotgun (WGS) entry which is preliminary data.</text>
</comment>
<proteinExistence type="inferred from homology"/>
<feature type="repeat" description="PPR" evidence="3">
    <location>
        <begin position="340"/>
        <end position="374"/>
    </location>
</feature>
<feature type="repeat" description="PPR" evidence="3">
    <location>
        <begin position="904"/>
        <end position="938"/>
    </location>
</feature>
<feature type="repeat" description="PPR" evidence="3">
    <location>
        <begin position="235"/>
        <end position="269"/>
    </location>
</feature>
<evidence type="ECO:0000256" key="2">
    <source>
        <dbReference type="ARBA" id="ARBA00022737"/>
    </source>
</evidence>
<evidence type="ECO:0000256" key="3">
    <source>
        <dbReference type="PROSITE-ProRule" id="PRU00708"/>
    </source>
</evidence>
<feature type="repeat" description="PPR" evidence="3">
    <location>
        <begin position="479"/>
        <end position="513"/>
    </location>
</feature>
<evidence type="ECO:0000313" key="6">
    <source>
        <dbReference type="Proteomes" id="UP000634136"/>
    </source>
</evidence>
<protein>
    <submittedName>
        <fullName evidence="5">Putative pentatricopeptide repeat-containing protein</fullName>
    </submittedName>
</protein>
<dbReference type="InterPro" id="IPR057027">
    <property type="entry name" value="TPR_mt"/>
</dbReference>
<dbReference type="Pfam" id="PF23276">
    <property type="entry name" value="TPR_24"/>
    <property type="match status" value="1"/>
</dbReference>
<name>A0A834VZS0_9FABA</name>
<feature type="repeat" description="PPR" evidence="3">
    <location>
        <begin position="762"/>
        <end position="798"/>
    </location>
</feature>
<sequence length="1009" mass="113944">MRAISKLRPLRSNLSSGVSQSQVLHLSNVSKSSKLHRPLKAQEILNNQRDTASFGALFNEITQILGANNLIPDDTSSGILKSGEIPDNEVGSELHPACTQSVCRNAGENMLQEKEKNITALKDAPLGNVVEDDVSRVVGEIAAIVRAESDSTSLEERLDNLNYVLTPEIVEKVLKRSFRLPQLAIKFFERVKFKDGFSPTTEIYNTVLCIAGEAKEFRLVDKLVQEMEKYLLKKNVNTWTILISQYGKSRRISKALLAFENMKKSGCEPDAIAYKAIISSLCIAGKGEIALEFYKDMVQKDMVLDIRVYKMLINCMARSGDIAAVRSVGNDMIKFSLLPEHTVYGYVLKSFCGSGRIREALELIRDLKNKDFALEHEYFETLVKGLCKADRITDASEIVEIMKRKHNVNEKVYAIIIDGYLRRNEVHKALDVFQSMKETGHVPTISTYTELMQHLFRLNQYEEACKLYDEMLGKGIKLDSVAITAMVAGHVSNNRISEAWNLFKSMEHQGIKPTWKSYSVFIKELCKASKTEDVVKLLNQMQSSKIVIGDEIFQWVMIYLEKKGELDVKEKVQQMYIASKLDPEIREQSGKLVSVRTKVDEDVISHQTTPEKVDDYSVAPQDKTYSEQDVQEISRILSASMSWSLVEEKLEKSTIKFNPELVLKILQNCTMHGSVVLKFFSWVGKQTGYRHTTDTYNVAIKIAGCGKDFKHMRNLFFEMRRNSYPITSDTWTIMIMLYGRTGLTQMAMNCFKGMKADGYYPSTSTYKYLILALCGKKGRKVDEAIKIYEEMISAGCVPDKELVETYLGCLCEVGEMADARRCIDSLKKSGYTVPLSHSLFIRALCRAGRVEEALKLVEEDVGIEKSTLDQLTCGSIVHGLLRMGRLEEALAKVDSMKEAGMTPTIHVYTSLIVHFFKEKQIGKAVEIFEEMRGSGYEPTVVTYSALIRGVGRSEEALKLLSEMLEGGIVPSTINFRTVFYGLNREGKQELARSVLQQKSELIKKRKLIV</sequence>
<feature type="repeat" description="PPR" evidence="3">
    <location>
        <begin position="409"/>
        <end position="443"/>
    </location>
</feature>
<dbReference type="AlphaFoldDB" id="A0A834VZS0"/>
<dbReference type="SUPFAM" id="SSF48452">
    <property type="entry name" value="TPR-like"/>
    <property type="match status" value="1"/>
</dbReference>
<feature type="domain" description="Pentatricopeptide repeat-containing protein-mitochondrial" evidence="4">
    <location>
        <begin position="739"/>
        <end position="856"/>
    </location>
</feature>
<feature type="repeat" description="PPR" evidence="3">
    <location>
        <begin position="444"/>
        <end position="478"/>
    </location>
</feature>
<dbReference type="Gene3D" id="1.25.40.10">
    <property type="entry name" value="Tetratricopeptide repeat domain"/>
    <property type="match status" value="7"/>
</dbReference>
<keyword evidence="2" id="KW-0677">Repeat</keyword>
<dbReference type="Pfam" id="PF13041">
    <property type="entry name" value="PPR_2"/>
    <property type="match status" value="4"/>
</dbReference>
<feature type="repeat" description="PPR" evidence="3">
    <location>
        <begin position="727"/>
        <end position="761"/>
    </location>
</feature>
<keyword evidence="6" id="KW-1185">Reference proteome</keyword>
<feature type="repeat" description="PPR" evidence="3">
    <location>
        <begin position="305"/>
        <end position="339"/>
    </location>
</feature>
<dbReference type="NCBIfam" id="TIGR00756">
    <property type="entry name" value="PPR"/>
    <property type="match status" value="11"/>
</dbReference>
<reference evidence="5" key="1">
    <citation type="submission" date="2020-09" db="EMBL/GenBank/DDBJ databases">
        <title>Genome-Enabled Discovery of Anthraquinone Biosynthesis in Senna tora.</title>
        <authorList>
            <person name="Kang S.-H."/>
            <person name="Pandey R.P."/>
            <person name="Lee C.-M."/>
            <person name="Sim J.-S."/>
            <person name="Jeong J.-T."/>
            <person name="Choi B.-S."/>
            <person name="Jung M."/>
            <person name="Ginzburg D."/>
            <person name="Zhao K."/>
            <person name="Won S.Y."/>
            <person name="Oh T.-J."/>
            <person name="Yu Y."/>
            <person name="Kim N.-H."/>
            <person name="Lee O.R."/>
            <person name="Lee T.-H."/>
            <person name="Bashyal P."/>
            <person name="Kim T.-S."/>
            <person name="Lee W.-H."/>
            <person name="Kawkins C."/>
            <person name="Kim C.-K."/>
            <person name="Kim J.S."/>
            <person name="Ahn B.O."/>
            <person name="Rhee S.Y."/>
            <person name="Sohng J.K."/>
        </authorList>
    </citation>
    <scope>NUCLEOTIDE SEQUENCE</scope>
    <source>
        <tissue evidence="5">Leaf</tissue>
    </source>
</reference>